<dbReference type="AlphaFoldDB" id="A0A9X9WP26"/>
<evidence type="ECO:0000313" key="4">
    <source>
        <dbReference type="EMBL" id="NKE18863.1"/>
    </source>
</evidence>
<dbReference type="Proteomes" id="UP000746741">
    <property type="component" value="Unassembled WGS sequence"/>
</dbReference>
<comment type="caution">
    <text evidence="3">The sequence shown here is derived from an EMBL/GenBank/DDBJ whole genome shotgun (WGS) entry which is preliminary data.</text>
</comment>
<dbReference type="PANTHER" id="PTHR43798">
    <property type="entry name" value="MONOACYLGLYCEROL LIPASE"/>
    <property type="match status" value="1"/>
</dbReference>
<dbReference type="PANTHER" id="PTHR43798:SF31">
    <property type="entry name" value="AB HYDROLASE SUPERFAMILY PROTEIN YCLE"/>
    <property type="match status" value="1"/>
</dbReference>
<dbReference type="SUPFAM" id="SSF53474">
    <property type="entry name" value="alpha/beta-Hydrolases"/>
    <property type="match status" value="1"/>
</dbReference>
<organism evidence="3 6">
    <name type="scientific">Neoroseomonas oryzicola</name>
    <dbReference type="NCBI Taxonomy" id="535904"/>
    <lineage>
        <taxon>Bacteria</taxon>
        <taxon>Pseudomonadati</taxon>
        <taxon>Pseudomonadota</taxon>
        <taxon>Alphaproteobacteria</taxon>
        <taxon>Acetobacterales</taxon>
        <taxon>Acetobacteraceae</taxon>
        <taxon>Neoroseomonas</taxon>
    </lineage>
</organism>
<reference evidence="3" key="1">
    <citation type="submission" date="2020-01" db="EMBL/GenBank/DDBJ databases">
        <authorList>
            <person name="Rat A."/>
        </authorList>
    </citation>
    <scope>NUCLEOTIDE SEQUENCE</scope>
    <source>
        <strain evidence="3">LMG 31161</strain>
    </source>
</reference>
<dbReference type="Gene3D" id="3.40.50.1820">
    <property type="entry name" value="alpha/beta hydrolase"/>
    <property type="match status" value="1"/>
</dbReference>
<evidence type="ECO:0000313" key="6">
    <source>
        <dbReference type="Proteomes" id="UP001138708"/>
    </source>
</evidence>
<dbReference type="GO" id="GO:0016020">
    <property type="term" value="C:membrane"/>
    <property type="evidence" value="ECO:0007669"/>
    <property type="project" value="TreeGrafter"/>
</dbReference>
<protein>
    <submittedName>
        <fullName evidence="3">Alpha/beta hydrolase</fullName>
    </submittedName>
</protein>
<dbReference type="GO" id="GO:0016787">
    <property type="term" value="F:hydrolase activity"/>
    <property type="evidence" value="ECO:0007669"/>
    <property type="project" value="UniProtKB-KW"/>
</dbReference>
<dbReference type="Proteomes" id="UP001138708">
    <property type="component" value="Unassembled WGS sequence"/>
</dbReference>
<dbReference type="EMBL" id="JAAEDK010000079">
    <property type="protein sequence ID" value="MBR0662086.1"/>
    <property type="molecule type" value="Genomic_DNA"/>
</dbReference>
<dbReference type="InterPro" id="IPR000073">
    <property type="entry name" value="AB_hydrolase_1"/>
</dbReference>
<evidence type="ECO:0000259" key="2">
    <source>
        <dbReference type="Pfam" id="PF00561"/>
    </source>
</evidence>
<sequence length="279" mass="30225">MTFTAPPRRAGWIERPDARIRYEVTGEGPAIVFAHGLGGNLMSWWQQVAHFATRYTCVAFSHRGFFPSTAPAEGPDPAAYAADLAALVDELGIADDLRIVCQSMGGWTGVEYALMRPGRVKALVLGSTTGSLDARQMREPERSRLEPWKQESAAARVALLKRNILPSYGARMAEEQPALSQLYNHVYGLTQGFDREAVRARLDALRSRPPESLAAAKCPVLFVPPEEDIVLPPFAAAAMAPVIPGAKVVPIPKAGHSAQFERAAEFNAIVDAFFAEVGA</sequence>
<keyword evidence="1 3" id="KW-0378">Hydrolase</keyword>
<dbReference type="InterPro" id="IPR000639">
    <property type="entry name" value="Epox_hydrolase-like"/>
</dbReference>
<gene>
    <name evidence="4" type="ORF">GWK15_18055</name>
    <name evidence="3" type="ORF">GXW75_22725</name>
</gene>
<reference evidence="3" key="3">
    <citation type="journal article" date="2021" name="Syst. Appl. Microbiol.">
        <title>Roseomonas hellenica sp. nov., isolated from roots of wild-growing Alkanna tinctoria.</title>
        <authorList>
            <person name="Rat A."/>
            <person name="Naranjo H.D."/>
            <person name="Lebbe L."/>
            <person name="Cnockaert M."/>
            <person name="Krigas N."/>
            <person name="Grigoriadou K."/>
            <person name="Maloupa E."/>
            <person name="Willems A."/>
        </authorList>
    </citation>
    <scope>NUCLEOTIDE SEQUENCE</scope>
    <source>
        <strain evidence="3">LMG 31161</strain>
    </source>
</reference>
<feature type="domain" description="AB hydrolase-1" evidence="2">
    <location>
        <begin position="29"/>
        <end position="262"/>
    </location>
</feature>
<dbReference type="Pfam" id="PF00561">
    <property type="entry name" value="Abhydrolase_1"/>
    <property type="match status" value="1"/>
</dbReference>
<name>A0A9X9WP26_9PROT</name>
<reference evidence="4 5" key="2">
    <citation type="submission" date="2020-02" db="EMBL/GenBank/DDBJ databases">
        <authorList>
            <person name="Sun Q."/>
            <person name="Inoue M."/>
        </authorList>
    </citation>
    <scope>NUCLEOTIDE SEQUENCE [LARGE SCALE GENOMIC DNA]</scope>
    <source>
        <strain evidence="4 5">KCTC 22478</strain>
    </source>
</reference>
<evidence type="ECO:0000313" key="5">
    <source>
        <dbReference type="Proteomes" id="UP000746741"/>
    </source>
</evidence>
<dbReference type="EMBL" id="JAAVUP010000005">
    <property type="protein sequence ID" value="NKE18863.1"/>
    <property type="molecule type" value="Genomic_DNA"/>
</dbReference>
<keyword evidence="5" id="KW-1185">Reference proteome</keyword>
<proteinExistence type="predicted"/>
<dbReference type="InterPro" id="IPR050266">
    <property type="entry name" value="AB_hydrolase_sf"/>
</dbReference>
<dbReference type="RefSeq" id="WP_168042764.1">
    <property type="nucleotide sequence ID" value="NZ_JAAEDK010000079.1"/>
</dbReference>
<evidence type="ECO:0000256" key="1">
    <source>
        <dbReference type="ARBA" id="ARBA00022801"/>
    </source>
</evidence>
<dbReference type="InterPro" id="IPR029058">
    <property type="entry name" value="AB_hydrolase_fold"/>
</dbReference>
<evidence type="ECO:0000313" key="3">
    <source>
        <dbReference type="EMBL" id="MBR0662086.1"/>
    </source>
</evidence>
<dbReference type="PRINTS" id="PR00412">
    <property type="entry name" value="EPOXHYDRLASE"/>
</dbReference>
<accession>A0A9X9WP26</accession>